<keyword evidence="1" id="KW-0472">Membrane</keyword>
<feature type="transmembrane region" description="Helical" evidence="1">
    <location>
        <begin position="54"/>
        <end position="78"/>
    </location>
</feature>
<keyword evidence="1" id="KW-0812">Transmembrane</keyword>
<keyword evidence="3" id="KW-1185">Reference proteome</keyword>
<reference evidence="2 3" key="1">
    <citation type="journal article" date="2021" name="Int. J. Syst. Evol. Microbiol.">
        <title>Faecalibacter bovis sp. nov., isolated from cow faeces.</title>
        <authorList>
            <person name="Li F."/>
            <person name="Zhao W."/>
            <person name="Hong Q."/>
            <person name="Shao Q."/>
            <person name="Song J."/>
            <person name="Yang S."/>
        </authorList>
    </citation>
    <scope>NUCLEOTIDE SEQUENCE [LARGE SCALE GENOMIC DNA]</scope>
    <source>
        <strain evidence="2 3">ZY171143</strain>
    </source>
</reference>
<dbReference type="Pfam" id="PF04020">
    <property type="entry name" value="Phage_holin_4_2"/>
    <property type="match status" value="1"/>
</dbReference>
<evidence type="ECO:0000256" key="1">
    <source>
        <dbReference type="SAM" id="Phobius"/>
    </source>
</evidence>
<reference evidence="3" key="2">
    <citation type="submission" date="2021-04" db="EMBL/GenBank/DDBJ databases">
        <title>Taxonomy of Flavobacteriaceae bacterium ZY171143.</title>
        <authorList>
            <person name="Li F."/>
        </authorList>
    </citation>
    <scope>NUCLEOTIDE SEQUENCE [LARGE SCALE GENOMIC DNA]</scope>
    <source>
        <strain evidence="3">ZY171143</strain>
    </source>
</reference>
<accession>A0ABX7XD90</accession>
<proteinExistence type="predicted"/>
<evidence type="ECO:0000313" key="2">
    <source>
        <dbReference type="EMBL" id="QTV05860.1"/>
    </source>
</evidence>
<name>A0ABX7XD90_9FLAO</name>
<organism evidence="2 3">
    <name type="scientific">Faecalibacter bovis</name>
    <dbReference type="NCBI Taxonomy" id="2898187"/>
    <lineage>
        <taxon>Bacteria</taxon>
        <taxon>Pseudomonadati</taxon>
        <taxon>Bacteroidota</taxon>
        <taxon>Flavobacteriia</taxon>
        <taxon>Flavobacteriales</taxon>
        <taxon>Weeksellaceae</taxon>
        <taxon>Faecalibacter</taxon>
    </lineage>
</organism>
<dbReference type="RefSeq" id="WP_230476503.1">
    <property type="nucleotide sequence ID" value="NZ_CP072842.1"/>
</dbReference>
<keyword evidence="1" id="KW-1133">Transmembrane helix</keyword>
<gene>
    <name evidence="2" type="ORF">J9309_00460</name>
</gene>
<dbReference type="InterPro" id="IPR007165">
    <property type="entry name" value="Phage_holin_4_2"/>
</dbReference>
<dbReference type="EMBL" id="CP072842">
    <property type="protein sequence ID" value="QTV05860.1"/>
    <property type="molecule type" value="Genomic_DNA"/>
</dbReference>
<dbReference type="Proteomes" id="UP000672011">
    <property type="component" value="Chromosome"/>
</dbReference>
<dbReference type="PANTHER" id="PTHR37309">
    <property type="entry name" value="SLR0284 PROTEIN"/>
    <property type="match status" value="1"/>
</dbReference>
<protein>
    <submittedName>
        <fullName evidence="2">Phage holin family protein</fullName>
    </submittedName>
</protein>
<sequence length="116" mass="12667">MKSLIIKLLISALVLLLGDFLMDSVTISPYYYAIILAVILGVLNSFAKPILKILAFPLTILTLGLFSFVISACIILLADGLMGTHFETTGFWSALGFSLLISILNTIVDMLMPDRE</sequence>
<feature type="transmembrane region" description="Helical" evidence="1">
    <location>
        <begin position="90"/>
        <end position="112"/>
    </location>
</feature>
<evidence type="ECO:0000313" key="3">
    <source>
        <dbReference type="Proteomes" id="UP000672011"/>
    </source>
</evidence>
<dbReference type="PANTHER" id="PTHR37309:SF1">
    <property type="entry name" value="SLR0284 PROTEIN"/>
    <property type="match status" value="1"/>
</dbReference>
<feature type="transmembrane region" description="Helical" evidence="1">
    <location>
        <begin position="30"/>
        <end position="47"/>
    </location>
</feature>